<comment type="function">
    <text evidence="4">Dirigent proteins impart stereoselectivity on the phenoxy radical-coupling reaction, yielding optically active lignans from two molecules of coniferyl alcohol in the biosynthesis of lignans, flavonolignans, and alkaloids and thus plays a central role in plant secondary metabolism.</text>
</comment>
<dbReference type="Proteomes" id="UP000001514">
    <property type="component" value="Unassembled WGS sequence"/>
</dbReference>
<comment type="subunit">
    <text evidence="2 4">Homodimer.</text>
</comment>
<dbReference type="HOGENOM" id="CLU_1505929_0_0_1"/>
<dbReference type="AlphaFoldDB" id="D8SVR8"/>
<proteinExistence type="inferred from homology"/>
<evidence type="ECO:0000313" key="5">
    <source>
        <dbReference type="EMBL" id="EFJ11485.1"/>
    </source>
</evidence>
<feature type="chain" id="PRO_5008192308" description="Dirigent protein" evidence="4">
    <location>
        <begin position="21"/>
        <end position="179"/>
    </location>
</feature>
<dbReference type="GO" id="GO:0009699">
    <property type="term" value="P:phenylpropanoid biosynthetic process"/>
    <property type="evidence" value="ECO:0007669"/>
    <property type="project" value="UniProtKB-ARBA"/>
</dbReference>
<dbReference type="KEGG" id="smo:SELMODRAFT_446975"/>
<keyword evidence="4" id="KW-0732">Signal</keyword>
<name>D8SVR8_SELML</name>
<comment type="similarity">
    <text evidence="1 4">Belongs to the plant dirigent protein family.</text>
</comment>
<dbReference type="EMBL" id="GL377646">
    <property type="protein sequence ID" value="EFJ11485.1"/>
    <property type="molecule type" value="Genomic_DNA"/>
</dbReference>
<gene>
    <name evidence="5" type="ORF">SELMODRAFT_446975</name>
</gene>
<evidence type="ECO:0000256" key="1">
    <source>
        <dbReference type="ARBA" id="ARBA00010746"/>
    </source>
</evidence>
<reference evidence="5 6" key="1">
    <citation type="journal article" date="2011" name="Science">
        <title>The Selaginella genome identifies genetic changes associated with the evolution of vascular plants.</title>
        <authorList>
            <person name="Banks J.A."/>
            <person name="Nishiyama T."/>
            <person name="Hasebe M."/>
            <person name="Bowman J.L."/>
            <person name="Gribskov M."/>
            <person name="dePamphilis C."/>
            <person name="Albert V.A."/>
            <person name="Aono N."/>
            <person name="Aoyama T."/>
            <person name="Ambrose B.A."/>
            <person name="Ashton N.W."/>
            <person name="Axtell M.J."/>
            <person name="Barker E."/>
            <person name="Barker M.S."/>
            <person name="Bennetzen J.L."/>
            <person name="Bonawitz N.D."/>
            <person name="Chapple C."/>
            <person name="Cheng C."/>
            <person name="Correa L.G."/>
            <person name="Dacre M."/>
            <person name="DeBarry J."/>
            <person name="Dreyer I."/>
            <person name="Elias M."/>
            <person name="Engstrom E.M."/>
            <person name="Estelle M."/>
            <person name="Feng L."/>
            <person name="Finet C."/>
            <person name="Floyd S.K."/>
            <person name="Frommer W.B."/>
            <person name="Fujita T."/>
            <person name="Gramzow L."/>
            <person name="Gutensohn M."/>
            <person name="Harholt J."/>
            <person name="Hattori M."/>
            <person name="Heyl A."/>
            <person name="Hirai T."/>
            <person name="Hiwatashi Y."/>
            <person name="Ishikawa M."/>
            <person name="Iwata M."/>
            <person name="Karol K.G."/>
            <person name="Koehler B."/>
            <person name="Kolukisaoglu U."/>
            <person name="Kubo M."/>
            <person name="Kurata T."/>
            <person name="Lalonde S."/>
            <person name="Li K."/>
            <person name="Li Y."/>
            <person name="Litt A."/>
            <person name="Lyons E."/>
            <person name="Manning G."/>
            <person name="Maruyama T."/>
            <person name="Michael T.P."/>
            <person name="Mikami K."/>
            <person name="Miyazaki S."/>
            <person name="Morinaga S."/>
            <person name="Murata T."/>
            <person name="Mueller-Roeber B."/>
            <person name="Nelson D.R."/>
            <person name="Obara M."/>
            <person name="Oguri Y."/>
            <person name="Olmstead R.G."/>
            <person name="Onodera N."/>
            <person name="Petersen B.L."/>
            <person name="Pils B."/>
            <person name="Prigge M."/>
            <person name="Rensing S.A."/>
            <person name="Riano-Pachon D.M."/>
            <person name="Roberts A.W."/>
            <person name="Sato Y."/>
            <person name="Scheller H.V."/>
            <person name="Schulz B."/>
            <person name="Schulz C."/>
            <person name="Shakirov E.V."/>
            <person name="Shibagaki N."/>
            <person name="Shinohara N."/>
            <person name="Shippen D.E."/>
            <person name="Soerensen I."/>
            <person name="Sotooka R."/>
            <person name="Sugimoto N."/>
            <person name="Sugita M."/>
            <person name="Sumikawa N."/>
            <person name="Tanurdzic M."/>
            <person name="Theissen G."/>
            <person name="Ulvskov P."/>
            <person name="Wakazuki S."/>
            <person name="Weng J.K."/>
            <person name="Willats W.W."/>
            <person name="Wipf D."/>
            <person name="Wolf P.G."/>
            <person name="Yang L."/>
            <person name="Zimmer A.D."/>
            <person name="Zhu Q."/>
            <person name="Mitros T."/>
            <person name="Hellsten U."/>
            <person name="Loque D."/>
            <person name="Otillar R."/>
            <person name="Salamov A."/>
            <person name="Schmutz J."/>
            <person name="Shapiro H."/>
            <person name="Lindquist E."/>
            <person name="Lucas S."/>
            <person name="Rokhsar D."/>
            <person name="Grigoriev I.V."/>
        </authorList>
    </citation>
    <scope>NUCLEOTIDE SEQUENCE [LARGE SCALE GENOMIC DNA]</scope>
</reference>
<keyword evidence="6" id="KW-1185">Reference proteome</keyword>
<evidence type="ECO:0000256" key="4">
    <source>
        <dbReference type="RuleBase" id="RU363099"/>
    </source>
</evidence>
<evidence type="ECO:0000256" key="3">
    <source>
        <dbReference type="ARBA" id="ARBA00022525"/>
    </source>
</evidence>
<dbReference type="Pfam" id="PF03018">
    <property type="entry name" value="Dirigent"/>
    <property type="match status" value="1"/>
</dbReference>
<dbReference type="PANTHER" id="PTHR21495">
    <property type="entry name" value="NUCLEOPORIN-RELATED"/>
    <property type="match status" value="1"/>
</dbReference>
<dbReference type="InterPro" id="IPR044859">
    <property type="entry name" value="Allene_oxi_cyc_Dirigent"/>
</dbReference>
<dbReference type="Gramene" id="EFJ11485">
    <property type="protein sequence ID" value="EFJ11485"/>
    <property type="gene ID" value="SELMODRAFT_446975"/>
</dbReference>
<keyword evidence="4" id="KW-0052">Apoplast</keyword>
<organism evidence="6">
    <name type="scientific">Selaginella moellendorffii</name>
    <name type="common">Spikemoss</name>
    <dbReference type="NCBI Taxonomy" id="88036"/>
    <lineage>
        <taxon>Eukaryota</taxon>
        <taxon>Viridiplantae</taxon>
        <taxon>Streptophyta</taxon>
        <taxon>Embryophyta</taxon>
        <taxon>Tracheophyta</taxon>
        <taxon>Lycopodiopsida</taxon>
        <taxon>Selaginellales</taxon>
        <taxon>Selaginellaceae</taxon>
        <taxon>Selaginella</taxon>
    </lineage>
</organism>
<accession>D8SVR8</accession>
<dbReference type="InterPro" id="IPR004265">
    <property type="entry name" value="Dirigent"/>
</dbReference>
<protein>
    <recommendedName>
        <fullName evidence="4">Dirigent protein</fullName>
    </recommendedName>
</protein>
<dbReference type="InParanoid" id="D8SVR8"/>
<keyword evidence="3 4" id="KW-0964">Secreted</keyword>
<evidence type="ECO:0000256" key="2">
    <source>
        <dbReference type="ARBA" id="ARBA00011738"/>
    </source>
</evidence>
<comment type="subcellular location">
    <subcellularLocation>
        <location evidence="4">Secreted</location>
        <location evidence="4">Extracellular space</location>
        <location evidence="4">Apoplast</location>
    </subcellularLocation>
</comment>
<dbReference type="GO" id="GO:0048046">
    <property type="term" value="C:apoplast"/>
    <property type="evidence" value="ECO:0007669"/>
    <property type="project" value="UniProtKB-SubCell"/>
</dbReference>
<dbReference type="Gene3D" id="2.40.480.10">
    <property type="entry name" value="Allene oxide cyclase-like"/>
    <property type="match status" value="1"/>
</dbReference>
<sequence>MEPSHIVFFLSFFFAGSLLAVEITAREESLVHLPDNFNRDRTIEFYQHIIRANGSTSTLSETPIGGGTPGRFGYAVVFDHKLTQGSDYFSKEVGRVRGAAVVSSLDGSQAHETFTVSLAGRNGALSCAGSFELRQPVTRVPIVGGTGEFYRMEGVYTSQVVHTSGANVIARVQLTIRRD</sequence>
<dbReference type="OrthoDB" id="1862428at2759"/>
<evidence type="ECO:0000313" key="6">
    <source>
        <dbReference type="Proteomes" id="UP000001514"/>
    </source>
</evidence>
<feature type="signal peptide" evidence="4">
    <location>
        <begin position="1"/>
        <end position="20"/>
    </location>
</feature>